<dbReference type="EC" id="3.1.3.2" evidence="9"/>
<evidence type="ECO:0000256" key="5">
    <source>
        <dbReference type="ARBA" id="ARBA00022729"/>
    </source>
</evidence>
<evidence type="ECO:0000256" key="8">
    <source>
        <dbReference type="ARBA" id="ARBA00023180"/>
    </source>
</evidence>
<dbReference type="InterPro" id="IPR041792">
    <property type="entry name" value="MPP_PAP"/>
</dbReference>
<evidence type="ECO:0000256" key="3">
    <source>
        <dbReference type="ARBA" id="ARBA00001962"/>
    </source>
</evidence>
<feature type="domain" description="Calcineurin-like phosphoesterase" evidence="10">
    <location>
        <begin position="97"/>
        <end position="291"/>
    </location>
</feature>
<evidence type="ECO:0000313" key="14">
    <source>
        <dbReference type="Proteomes" id="UP001318860"/>
    </source>
</evidence>
<feature type="domain" description="Purple acid phosphatase N-terminal" evidence="12">
    <location>
        <begin position="4"/>
        <end position="90"/>
    </location>
</feature>
<evidence type="ECO:0000259" key="12">
    <source>
        <dbReference type="Pfam" id="PF16656"/>
    </source>
</evidence>
<dbReference type="SUPFAM" id="SSF49363">
    <property type="entry name" value="Purple acid phosphatase, N-terminal domain"/>
    <property type="match status" value="2"/>
</dbReference>
<evidence type="ECO:0000256" key="2">
    <source>
        <dbReference type="ARBA" id="ARBA00001947"/>
    </source>
</evidence>
<feature type="domain" description="Purple acid phosphatase N-terminal" evidence="12">
    <location>
        <begin position="384"/>
        <end position="469"/>
    </location>
</feature>
<keyword evidence="7" id="KW-0862">Zinc</keyword>
<proteinExistence type="inferred from homology"/>
<name>A0ABR0W0T5_REHGL</name>
<keyword evidence="6 9" id="KW-0378">Hydrolase</keyword>
<protein>
    <recommendedName>
        <fullName evidence="9">Purple acid phosphatase</fullName>
        <ecNumber evidence="9">3.1.3.2</ecNumber>
    </recommendedName>
</protein>
<sequence length="512" mass="57402">MLIVQVRISLSGTNHMRITWTTSFPTPATVFYGTSPGNFTFSANGSTNMYHYLKYTSGEIHDVVIGPLNPNTSYYYRCGIKSSPEFSFKTPPARFPIKFAVAGDLGQTARTSSTLENIAKSNYDVLILPGDLSYADMRQKKWDTFGLLVQPLASKRPWMVTQGNHEIEKFPKIHRRRFTSYNARWLMPYEESGSPSNLFYSFEVAGVHVIMLGSYTEFGAGSNQYRWLKGDLGKVDRRRTPWLVVVVHAPWYNSNVAHQGEYEGVGMRSVMEDVLYGARVDVVFAGHVHAYERFVRVYKDKANNCGPVYITAGAGGNREGLALRFLDPQPKISAFRDPTFGHGQFSILNSTLALWTWHRNNDKDGVASDKVWLKSFASDPACYNVHISLSGENNVRISWITSDPTPAVVYYGTSPGANSFSANGSTNQYKYLLYRSGEIHNVIIGPLNRNTVYYYRCGSTSSPELTFKTPPSQFPIKFSVLGDPGQTEWTKTTLDHISKSDYDVLLLPGDLS</sequence>
<dbReference type="Gene3D" id="3.60.21.10">
    <property type="match status" value="1"/>
</dbReference>
<dbReference type="EMBL" id="JABTTQ020000354">
    <property type="protein sequence ID" value="KAK6139919.1"/>
    <property type="molecule type" value="Genomic_DNA"/>
</dbReference>
<dbReference type="PANTHER" id="PTHR22953">
    <property type="entry name" value="ACID PHOSPHATASE RELATED"/>
    <property type="match status" value="1"/>
</dbReference>
<dbReference type="InterPro" id="IPR004843">
    <property type="entry name" value="Calcineurin-like_PHP"/>
</dbReference>
<evidence type="ECO:0000259" key="11">
    <source>
        <dbReference type="Pfam" id="PF14008"/>
    </source>
</evidence>
<dbReference type="SUPFAM" id="SSF56300">
    <property type="entry name" value="Metallo-dependent phosphatases"/>
    <property type="match status" value="1"/>
</dbReference>
<evidence type="ECO:0000256" key="7">
    <source>
        <dbReference type="ARBA" id="ARBA00022833"/>
    </source>
</evidence>
<keyword evidence="8" id="KW-0325">Glycoprotein</keyword>
<comment type="cofactor">
    <cofactor evidence="3">
        <name>Fe cation</name>
        <dbReference type="ChEBI" id="CHEBI:24875"/>
    </cofactor>
</comment>
<dbReference type="InterPro" id="IPR029052">
    <property type="entry name" value="Metallo-depent_PP-like"/>
</dbReference>
<dbReference type="Pfam" id="PF00149">
    <property type="entry name" value="Metallophos"/>
    <property type="match status" value="1"/>
</dbReference>
<gene>
    <name evidence="13" type="ORF">DH2020_026295</name>
</gene>
<reference evidence="13 14" key="1">
    <citation type="journal article" date="2021" name="Comput. Struct. Biotechnol. J.">
        <title>De novo genome assembly of the potent medicinal plant Rehmannia glutinosa using nanopore technology.</title>
        <authorList>
            <person name="Ma L."/>
            <person name="Dong C."/>
            <person name="Song C."/>
            <person name="Wang X."/>
            <person name="Zheng X."/>
            <person name="Niu Y."/>
            <person name="Chen S."/>
            <person name="Feng W."/>
        </authorList>
    </citation>
    <scope>NUCLEOTIDE SEQUENCE [LARGE SCALE GENOMIC DNA]</scope>
    <source>
        <strain evidence="13">DH-2019</strain>
    </source>
</reference>
<accession>A0ABR0W0T5</accession>
<dbReference type="InterPro" id="IPR008963">
    <property type="entry name" value="Purple_acid_Pase-like_N"/>
</dbReference>
<keyword evidence="5" id="KW-0732">Signal</keyword>
<evidence type="ECO:0000256" key="1">
    <source>
        <dbReference type="ARBA" id="ARBA00000032"/>
    </source>
</evidence>
<dbReference type="Pfam" id="PF14008">
    <property type="entry name" value="Metallophos_C"/>
    <property type="match status" value="1"/>
</dbReference>
<feature type="domain" description="Purple acid phosphatase C-terminal" evidence="11">
    <location>
        <begin position="306"/>
        <end position="363"/>
    </location>
</feature>
<dbReference type="PANTHER" id="PTHR22953:SF153">
    <property type="entry name" value="PURPLE ACID PHOSPHATASE"/>
    <property type="match status" value="1"/>
</dbReference>
<dbReference type="InterPro" id="IPR039331">
    <property type="entry name" value="PAPs-like"/>
</dbReference>
<organism evidence="13 14">
    <name type="scientific">Rehmannia glutinosa</name>
    <name type="common">Chinese foxglove</name>
    <dbReference type="NCBI Taxonomy" id="99300"/>
    <lineage>
        <taxon>Eukaryota</taxon>
        <taxon>Viridiplantae</taxon>
        <taxon>Streptophyta</taxon>
        <taxon>Embryophyta</taxon>
        <taxon>Tracheophyta</taxon>
        <taxon>Spermatophyta</taxon>
        <taxon>Magnoliopsida</taxon>
        <taxon>eudicotyledons</taxon>
        <taxon>Gunneridae</taxon>
        <taxon>Pentapetalae</taxon>
        <taxon>asterids</taxon>
        <taxon>lamiids</taxon>
        <taxon>Lamiales</taxon>
        <taxon>Orobanchaceae</taxon>
        <taxon>Rehmannieae</taxon>
        <taxon>Rehmannia</taxon>
    </lineage>
</organism>
<comment type="catalytic activity">
    <reaction evidence="1 9">
        <text>a phosphate monoester + H2O = an alcohol + phosphate</text>
        <dbReference type="Rhea" id="RHEA:15017"/>
        <dbReference type="ChEBI" id="CHEBI:15377"/>
        <dbReference type="ChEBI" id="CHEBI:30879"/>
        <dbReference type="ChEBI" id="CHEBI:43474"/>
        <dbReference type="ChEBI" id="CHEBI:67140"/>
        <dbReference type="EC" id="3.1.3.2"/>
    </reaction>
</comment>
<comment type="similarity">
    <text evidence="4 9">Belongs to the metallophosphoesterase superfamily. Purple acid phosphatase family.</text>
</comment>
<keyword evidence="14" id="KW-1185">Reference proteome</keyword>
<evidence type="ECO:0000256" key="4">
    <source>
        <dbReference type="ARBA" id="ARBA00008723"/>
    </source>
</evidence>
<dbReference type="Proteomes" id="UP001318860">
    <property type="component" value="Unassembled WGS sequence"/>
</dbReference>
<dbReference type="CDD" id="cd00839">
    <property type="entry name" value="MPP_PAPs"/>
    <property type="match status" value="1"/>
</dbReference>
<comment type="caution">
    <text evidence="13">The sequence shown here is derived from an EMBL/GenBank/DDBJ whole genome shotgun (WGS) entry which is preliminary data.</text>
</comment>
<evidence type="ECO:0000259" key="10">
    <source>
        <dbReference type="Pfam" id="PF00149"/>
    </source>
</evidence>
<evidence type="ECO:0000256" key="6">
    <source>
        <dbReference type="ARBA" id="ARBA00022801"/>
    </source>
</evidence>
<evidence type="ECO:0000256" key="9">
    <source>
        <dbReference type="RuleBase" id="RU361203"/>
    </source>
</evidence>
<evidence type="ECO:0000313" key="13">
    <source>
        <dbReference type="EMBL" id="KAK6139919.1"/>
    </source>
</evidence>
<dbReference type="InterPro" id="IPR015914">
    <property type="entry name" value="PAPs_N"/>
</dbReference>
<dbReference type="Pfam" id="PF16656">
    <property type="entry name" value="Pur_ac_phosph_N"/>
    <property type="match status" value="2"/>
</dbReference>
<dbReference type="InterPro" id="IPR025733">
    <property type="entry name" value="PAPs_C"/>
</dbReference>
<comment type="cofactor">
    <cofactor evidence="2">
        <name>Zn(2+)</name>
        <dbReference type="ChEBI" id="CHEBI:29105"/>
    </cofactor>
</comment>
<dbReference type="Gene3D" id="2.60.40.380">
    <property type="entry name" value="Purple acid phosphatase-like, N-terminal"/>
    <property type="match status" value="2"/>
</dbReference>